<feature type="disulfide bond" evidence="8">
    <location>
        <begin position="1612"/>
        <end position="1621"/>
    </location>
</feature>
<feature type="domain" description="EGF-like" evidence="10">
    <location>
        <begin position="1543"/>
        <end position="1579"/>
    </location>
</feature>
<feature type="disulfide bond" evidence="8">
    <location>
        <begin position="61"/>
        <end position="70"/>
    </location>
</feature>
<dbReference type="GO" id="GO:0005509">
    <property type="term" value="F:calcium ion binding"/>
    <property type="evidence" value="ECO:0007669"/>
    <property type="project" value="InterPro"/>
</dbReference>
<feature type="disulfide bond" evidence="8">
    <location>
        <begin position="1874"/>
        <end position="1883"/>
    </location>
</feature>
<accession>A0A8T0A717</accession>
<evidence type="ECO:0000256" key="2">
    <source>
        <dbReference type="ARBA" id="ARBA00022729"/>
    </source>
</evidence>
<reference evidence="11" key="1">
    <citation type="submission" date="2020-08" db="EMBL/GenBank/DDBJ databases">
        <title>Chromosome-level assembly of Southern catfish (Silurus meridionalis) provides insights into visual adaptation to the nocturnal and benthic lifestyles.</title>
        <authorList>
            <person name="Zhang Y."/>
            <person name="Wang D."/>
            <person name="Peng Z."/>
        </authorList>
    </citation>
    <scope>NUCLEOTIDE SEQUENCE</scope>
    <source>
        <strain evidence="11">SWU-2019-XX</strain>
        <tissue evidence="11">Muscle</tissue>
    </source>
</reference>
<feature type="disulfide bond" evidence="8">
    <location>
        <begin position="329"/>
        <end position="338"/>
    </location>
</feature>
<feature type="domain" description="EGF-like" evidence="10">
    <location>
        <begin position="1268"/>
        <end position="1304"/>
    </location>
</feature>
<feature type="domain" description="EGF-like" evidence="10">
    <location>
        <begin position="73"/>
        <end position="109"/>
    </location>
</feature>
<feature type="domain" description="EGF-like" evidence="10">
    <location>
        <begin position="1846"/>
        <end position="1884"/>
    </location>
</feature>
<dbReference type="CDD" id="cd00054">
    <property type="entry name" value="EGF_CA"/>
    <property type="match status" value="17"/>
</dbReference>
<evidence type="ECO:0000256" key="3">
    <source>
        <dbReference type="ARBA" id="ARBA00022737"/>
    </source>
</evidence>
<keyword evidence="5" id="KW-0524">Neurogenesis</keyword>
<feature type="domain" description="EGF-like" evidence="10">
    <location>
        <begin position="381"/>
        <end position="420"/>
    </location>
</feature>
<dbReference type="InterPro" id="IPR013032">
    <property type="entry name" value="EGF-like_CS"/>
</dbReference>
<dbReference type="PANTHER" id="PTHR12916">
    <property type="entry name" value="CYTOCHROME C OXIDASE POLYPEPTIDE VIC-2"/>
    <property type="match status" value="1"/>
</dbReference>
<dbReference type="InterPro" id="IPR000742">
    <property type="entry name" value="EGF"/>
</dbReference>
<feature type="disulfide bond" evidence="8">
    <location>
        <begin position="291"/>
        <end position="300"/>
    </location>
</feature>
<dbReference type="InterPro" id="IPR001881">
    <property type="entry name" value="EGF-like_Ca-bd_dom"/>
</dbReference>
<feature type="domain" description="Laminin G" evidence="9">
    <location>
        <begin position="1076"/>
        <end position="1272"/>
    </location>
</feature>
<evidence type="ECO:0000313" key="11">
    <source>
        <dbReference type="EMBL" id="KAF7686948.1"/>
    </source>
</evidence>
<dbReference type="FunFam" id="2.10.25.10:FF:000173">
    <property type="entry name" value="Neurogenic locus notch protein 2"/>
    <property type="match status" value="1"/>
</dbReference>
<dbReference type="SMART" id="SM00181">
    <property type="entry name" value="EGF"/>
    <property type="match status" value="26"/>
</dbReference>
<dbReference type="EMBL" id="JABFDY010000028">
    <property type="protein sequence ID" value="KAF7686948.1"/>
    <property type="molecule type" value="Genomic_DNA"/>
</dbReference>
<keyword evidence="6 8" id="KW-1015">Disulfide bond</keyword>
<gene>
    <name evidence="11" type="ORF">HF521_015341</name>
</gene>
<feature type="disulfide bond" evidence="8">
    <location>
        <begin position="735"/>
        <end position="745"/>
    </location>
</feature>
<evidence type="ECO:0000256" key="6">
    <source>
        <dbReference type="ARBA" id="ARBA00023157"/>
    </source>
</evidence>
<dbReference type="InterPro" id="IPR009030">
    <property type="entry name" value="Growth_fac_rcpt_cys_sf"/>
</dbReference>
<dbReference type="SMART" id="SM00282">
    <property type="entry name" value="LamG"/>
    <property type="match status" value="5"/>
</dbReference>
<comment type="caution">
    <text evidence="8">Lacks conserved residue(s) required for the propagation of feature annotation.</text>
</comment>
<dbReference type="GO" id="GO:0005112">
    <property type="term" value="F:Notch binding"/>
    <property type="evidence" value="ECO:0007669"/>
    <property type="project" value="TreeGrafter"/>
</dbReference>
<feature type="domain" description="EGF-like" evidence="10">
    <location>
        <begin position="265"/>
        <end position="301"/>
    </location>
</feature>
<feature type="disulfide bond" evidence="8">
    <location>
        <begin position="369"/>
        <end position="378"/>
    </location>
</feature>
<feature type="domain" description="EGF-like" evidence="10">
    <location>
        <begin position="1030"/>
        <end position="1071"/>
    </location>
</feature>
<dbReference type="FunFam" id="2.60.120.200:FF:000183">
    <property type="entry name" value="Protein eyes shut homolog"/>
    <property type="match status" value="1"/>
</dbReference>
<dbReference type="InterPro" id="IPR001791">
    <property type="entry name" value="Laminin_G"/>
</dbReference>
<dbReference type="FunFam" id="2.10.25.10:FF:000143">
    <property type="entry name" value="Protein crumbs 1"/>
    <property type="match status" value="2"/>
</dbReference>
<feature type="disulfide bond" evidence="8">
    <location>
        <begin position="681"/>
        <end position="690"/>
    </location>
</feature>
<feature type="disulfide bond" evidence="8">
    <location>
        <begin position="1855"/>
        <end position="1872"/>
    </location>
</feature>
<feature type="domain" description="EGF-like" evidence="10">
    <location>
        <begin position="149"/>
        <end position="180"/>
    </location>
</feature>
<dbReference type="FunFam" id="2.10.25.10:FF:000006">
    <property type="entry name" value="Versican core protein-like isoform 1"/>
    <property type="match status" value="1"/>
</dbReference>
<dbReference type="SUPFAM" id="SSF57196">
    <property type="entry name" value="EGF/Laminin"/>
    <property type="match status" value="17"/>
</dbReference>
<dbReference type="Proteomes" id="UP000606274">
    <property type="component" value="Unassembled WGS sequence"/>
</dbReference>
<feature type="domain" description="EGF-like" evidence="10">
    <location>
        <begin position="341"/>
        <end position="379"/>
    </location>
</feature>
<dbReference type="FunFam" id="2.10.25.10:FF:000472">
    <property type="entry name" value="Uncharacterized protein, isoform A"/>
    <property type="match status" value="4"/>
</dbReference>
<dbReference type="InterPro" id="IPR000152">
    <property type="entry name" value="EGF-type_Asp/Asn_hydroxyl_site"/>
</dbReference>
<dbReference type="FunFam" id="2.10.25.10:FF:000591">
    <property type="entry name" value="Protein eyes shut homolog"/>
    <property type="match status" value="1"/>
</dbReference>
<dbReference type="Pfam" id="PF12661">
    <property type="entry name" value="hEGF"/>
    <property type="match status" value="5"/>
</dbReference>
<keyword evidence="2" id="KW-0732">Signal</keyword>
<feature type="domain" description="Laminin G" evidence="9">
    <location>
        <begin position="1889"/>
        <end position="2075"/>
    </location>
</feature>
<dbReference type="SUPFAM" id="SSF49899">
    <property type="entry name" value="Concanavalin A-like lectins/glucanases"/>
    <property type="match status" value="5"/>
</dbReference>
<evidence type="ECO:0000256" key="5">
    <source>
        <dbReference type="ARBA" id="ARBA00022902"/>
    </source>
</evidence>
<feature type="disulfide bond" evidence="8">
    <location>
        <begin position="216"/>
        <end position="225"/>
    </location>
</feature>
<dbReference type="InterPro" id="IPR013320">
    <property type="entry name" value="ConA-like_dom_sf"/>
</dbReference>
<organism evidence="11 12">
    <name type="scientific">Silurus meridionalis</name>
    <name type="common">Southern catfish</name>
    <name type="synonym">Silurus soldatovi meridionalis</name>
    <dbReference type="NCBI Taxonomy" id="175797"/>
    <lineage>
        <taxon>Eukaryota</taxon>
        <taxon>Metazoa</taxon>
        <taxon>Chordata</taxon>
        <taxon>Craniata</taxon>
        <taxon>Vertebrata</taxon>
        <taxon>Euteleostomi</taxon>
        <taxon>Actinopterygii</taxon>
        <taxon>Neopterygii</taxon>
        <taxon>Teleostei</taxon>
        <taxon>Ostariophysi</taxon>
        <taxon>Siluriformes</taxon>
        <taxon>Siluridae</taxon>
        <taxon>Silurus</taxon>
    </lineage>
</organism>
<dbReference type="PROSITE" id="PS50025">
    <property type="entry name" value="LAM_G_DOMAIN"/>
    <property type="match status" value="5"/>
</dbReference>
<proteinExistence type="predicted"/>
<dbReference type="CDD" id="cd00110">
    <property type="entry name" value="LamG"/>
    <property type="match status" value="5"/>
</dbReference>
<dbReference type="PROSITE" id="PS01186">
    <property type="entry name" value="EGF_2"/>
    <property type="match status" value="16"/>
</dbReference>
<evidence type="ECO:0008006" key="13">
    <source>
        <dbReference type="Google" id="ProtNLM"/>
    </source>
</evidence>
<dbReference type="Pfam" id="PF25024">
    <property type="entry name" value="EGF_TEN"/>
    <property type="match status" value="1"/>
</dbReference>
<keyword evidence="4" id="KW-0106">Calcium</keyword>
<keyword evidence="7" id="KW-0325">Glycoprotein</keyword>
<feature type="disulfide bond" evidence="8">
    <location>
        <begin position="253"/>
        <end position="262"/>
    </location>
</feature>
<dbReference type="PROSITE" id="PS01187">
    <property type="entry name" value="EGF_CA"/>
    <property type="match status" value="7"/>
</dbReference>
<feature type="disulfide bond" evidence="8">
    <location>
        <begin position="599"/>
        <end position="608"/>
    </location>
</feature>
<feature type="domain" description="EGF-like" evidence="10">
    <location>
        <begin position="731"/>
        <end position="768"/>
    </location>
</feature>
<feature type="domain" description="EGF-like" evidence="10">
    <location>
        <begin position="228"/>
        <end position="263"/>
    </location>
</feature>
<dbReference type="Pfam" id="PF02210">
    <property type="entry name" value="Laminin_G_2"/>
    <property type="match status" value="4"/>
</dbReference>
<feature type="disulfide bond" evidence="8">
    <location>
        <begin position="637"/>
        <end position="646"/>
    </location>
</feature>
<feature type="disulfide bond" evidence="8">
    <location>
        <begin position="350"/>
        <end position="367"/>
    </location>
</feature>
<dbReference type="Pfam" id="PF00008">
    <property type="entry name" value="EGF"/>
    <property type="match status" value="10"/>
</dbReference>
<feature type="domain" description="EGF-like" evidence="10">
    <location>
        <begin position="460"/>
        <end position="496"/>
    </location>
</feature>
<feature type="disulfide bond" evidence="8">
    <location>
        <begin position="578"/>
        <end position="588"/>
    </location>
</feature>
<evidence type="ECO:0000256" key="1">
    <source>
        <dbReference type="ARBA" id="ARBA00022536"/>
    </source>
</evidence>
<feature type="disulfide bond" evidence="8">
    <location>
        <begin position="486"/>
        <end position="495"/>
    </location>
</feature>
<dbReference type="GO" id="GO:0005886">
    <property type="term" value="C:plasma membrane"/>
    <property type="evidence" value="ECO:0007669"/>
    <property type="project" value="UniProtKB-ARBA"/>
</dbReference>
<dbReference type="GO" id="GO:0007219">
    <property type="term" value="P:Notch signaling pathway"/>
    <property type="evidence" value="ECO:0007669"/>
    <property type="project" value="TreeGrafter"/>
</dbReference>
<feature type="disulfide bond" evidence="8">
    <location>
        <begin position="232"/>
        <end position="242"/>
    </location>
</feature>
<keyword evidence="1 8" id="KW-0245">EGF-like domain</keyword>
<dbReference type="FunFam" id="2.60.120.200:FF:000210">
    <property type="entry name" value="Protein eyes shut homolog"/>
    <property type="match status" value="1"/>
</dbReference>
<dbReference type="Gene3D" id="2.10.25.10">
    <property type="entry name" value="Laminin"/>
    <property type="match status" value="26"/>
</dbReference>
<feature type="domain" description="EGF-like" evidence="10">
    <location>
        <begin position="1581"/>
        <end position="1622"/>
    </location>
</feature>
<evidence type="ECO:0000256" key="4">
    <source>
        <dbReference type="ARBA" id="ARBA00022837"/>
    </source>
</evidence>
<feature type="domain" description="Laminin G" evidence="9">
    <location>
        <begin position="818"/>
        <end position="995"/>
    </location>
</feature>
<feature type="domain" description="EGF-like" evidence="10">
    <location>
        <begin position="183"/>
        <end position="226"/>
    </location>
</feature>
<dbReference type="FunFam" id="2.10.25.10:FF:000123">
    <property type="entry name" value="Crumbs homolog 1 (Drosophila)"/>
    <property type="match status" value="1"/>
</dbReference>
<feature type="disulfide bond" evidence="8">
    <location>
        <begin position="524"/>
        <end position="533"/>
    </location>
</feature>
<name>A0A8T0A717_SILME</name>
<feature type="domain" description="EGF-like" evidence="10">
    <location>
        <begin position="1808"/>
        <end position="1845"/>
    </location>
</feature>
<feature type="disulfide bond" evidence="8">
    <location>
        <begin position="719"/>
        <end position="728"/>
    </location>
</feature>
<comment type="caution">
    <text evidence="11">The sequence shown here is derived from an EMBL/GenBank/DDBJ whole genome shotgun (WGS) entry which is preliminary data.</text>
</comment>
<dbReference type="Pfam" id="PF00054">
    <property type="entry name" value="Laminin_G_1"/>
    <property type="match status" value="1"/>
</dbReference>
<feature type="disulfide bond" evidence="8">
    <location>
        <begin position="137"/>
        <end position="146"/>
    </location>
</feature>
<dbReference type="GO" id="GO:0007417">
    <property type="term" value="P:central nervous system development"/>
    <property type="evidence" value="ECO:0007669"/>
    <property type="project" value="UniProtKB-ARBA"/>
</dbReference>
<keyword evidence="3" id="KW-0677">Repeat</keyword>
<dbReference type="InterPro" id="IPR018097">
    <property type="entry name" value="EGF_Ca-bd_CS"/>
</dbReference>
<feature type="domain" description="EGF-like" evidence="10">
    <location>
        <begin position="35"/>
        <end position="71"/>
    </location>
</feature>
<dbReference type="PROSITE" id="PS00022">
    <property type="entry name" value="EGF_1"/>
    <property type="match status" value="24"/>
</dbReference>
<feature type="domain" description="EGF-like" evidence="10">
    <location>
        <begin position="649"/>
        <end position="691"/>
    </location>
</feature>
<feature type="disulfide bond" evidence="8">
    <location>
        <begin position="99"/>
        <end position="108"/>
    </location>
</feature>
<dbReference type="SUPFAM" id="SSF57184">
    <property type="entry name" value="Growth factor receptor domain"/>
    <property type="match status" value="2"/>
</dbReference>
<dbReference type="FunFam" id="2.10.25.10:FF:000031">
    <property type="entry name" value="neurogenic locus notch homolog protein 3"/>
    <property type="match status" value="1"/>
</dbReference>
<dbReference type="FunFam" id="2.10.25.10:FF:000508">
    <property type="entry name" value="Eyes shut homolog"/>
    <property type="match status" value="1"/>
</dbReference>
<evidence type="ECO:0000259" key="10">
    <source>
        <dbReference type="PROSITE" id="PS50026"/>
    </source>
</evidence>
<feature type="disulfide bond" evidence="8">
    <location>
        <begin position="1061"/>
        <end position="1070"/>
    </location>
</feature>
<feature type="domain" description="EGF-like" evidence="10">
    <location>
        <begin position="536"/>
        <end position="572"/>
    </location>
</feature>
<feature type="domain" description="Laminin G" evidence="9">
    <location>
        <begin position="1352"/>
        <end position="1542"/>
    </location>
</feature>
<feature type="domain" description="EGF-like" evidence="10">
    <location>
        <begin position="422"/>
        <end position="458"/>
    </location>
</feature>
<dbReference type="GO" id="GO:0045597">
    <property type="term" value="P:positive regulation of cell differentiation"/>
    <property type="evidence" value="ECO:0007669"/>
    <property type="project" value="UniProtKB-ARBA"/>
</dbReference>
<feature type="disulfide bond" evidence="8">
    <location>
        <begin position="448"/>
        <end position="457"/>
    </location>
</feature>
<feature type="domain" description="EGF-like" evidence="10">
    <location>
        <begin position="693"/>
        <end position="729"/>
    </location>
</feature>
<evidence type="ECO:0000256" key="8">
    <source>
        <dbReference type="PROSITE-ProRule" id="PRU00076"/>
    </source>
</evidence>
<evidence type="ECO:0000256" key="7">
    <source>
        <dbReference type="ARBA" id="ARBA00023180"/>
    </source>
</evidence>
<dbReference type="PRINTS" id="PR00010">
    <property type="entry name" value="EGFBLOOD"/>
</dbReference>
<dbReference type="PANTHER" id="PTHR12916:SF4">
    <property type="entry name" value="UNINFLATABLE, ISOFORM C"/>
    <property type="match status" value="1"/>
</dbReference>
<feature type="domain" description="EGF-like" evidence="10">
    <location>
        <begin position="111"/>
        <end position="147"/>
    </location>
</feature>
<dbReference type="GO" id="GO:0048589">
    <property type="term" value="P:developmental growth"/>
    <property type="evidence" value="ECO:0007669"/>
    <property type="project" value="UniProtKB-ARBA"/>
</dbReference>
<dbReference type="FunFam" id="2.10.25.10:FF:000279">
    <property type="entry name" value="Neurogenic locus notch 1"/>
    <property type="match status" value="1"/>
</dbReference>
<dbReference type="PROSITE" id="PS00010">
    <property type="entry name" value="ASX_HYDROXYL"/>
    <property type="match status" value="13"/>
</dbReference>
<sequence length="2075" mass="226030">MTRGGTSRNCGSISLSLCKPSSSFAWLTGRFCEIDIDDCASEPCGAVSICEDGIAAYRCFCAPGFIGNYCEIEVNECLSHPCQNGASCLDKLDSFSCICPDGLSGTLCEIDINECLSSPCQHEGTCLDLTNGFVCICPLGFTGPMCEVDIDECSSSPCENACRDQPDNYQCQCVDPFKGIHCELLPCEASNPCENGAKCVEEADLERFPLGFHCHCLRGFTGPRCELNVDECDSNPCVHGFCYDVVDGYYCLCNPGYAGVRCEQDIDDCLGNACENNSTCVDFHLSYQCVCDPGWEGELCQIETNECAPNPCRNNGTCTDLLNSYRCLCPRGWTGPDCIEAVWGCVSSPCFNGALCVESDDPIEFFCTCPPFFTGSLCAVPYDPCDVKNNPCLNNSTCRSTPDGSAECLCPSGIEGSHCDIDTDECESSPCRNHGHCVDMVNNYYCNCTPGFSGLHCEEDIDECASNPCQNRGICQDLVHSFRCSCLPGYSGPVCNLVTKPCEASSCLHDGVCINKPRGFVCVCRPGYTGTWCELIVDKCASNPCQNGGRCVDGPDGYQCFCPDGFSDSDCGNNIDDCASDPCVHGSCSDAIDAYDCRCESGWSGPRCDTNVDECASQPCLNAGSCVDLVDEYTCICTKGYNGPRCEVDLDACMDAPVNSSYCFNGGTCLDGPGYSFTCRCPAGFAGDFCELDVNECCSEPCFHAGVCQDLINGYRCHCRPGWTGLRCEDDINECLPQPCNQGMCIQNEPGQGYSCFCQPGFVGRNCEYNYDDCLLWPCPDGFTCVDGVNSVSCVAVETNVTSSPAVFLTRAEQAADISYGRYSGASFLEFEHIHLSAVSNITVRFQTRSVNGTILFVDQPFGCLFLKLYLNNGILQYDFSCSQNEGIHSINTKVQVNDGKEYLVHIRQSLAPCEADVAVSGFRRAQSNPNNYRPGVALQTTARVFVGGLPLNYSTKKGAEPLYNYTGCIEIIEINKHKGFHTSSAIAGNNTGDCKSSWQQNSLADAVVTSDVFGSPRGAGHLKLLPTMASLACSEEPCLNGGTCHRLSMPSGAASFFCNCPLNYTGRLCEKETSIRSPLFSGSSYLELQPLTSLDTGFENTSSRPPLSIQLTVKVKALDGILLYTEEQKFGGRFLHVFLQDGYPGARLGCSSSDVLESLSSQKMDRDTVASVIVRYWLPVSRDGGLCVIEVAATNGTANRSQKYVSEPSSEIVFGPTFLGGVPSTSFHGNTGNVSGFVGCILELRVNSRELHVMEDALRGQNIQNCDTAVCQHQPCRNGGTCISDTDTWLCVCPPLFSGKLCQFATCERNPCAHGATCIPKSPLEAVCLCPHGRQGLLCDQAIRITRPRFSGLDEFGFPSYMAYPPISSMSYFYEFRLKLVFSNNSTAMKNNLILFSGQKGQGITGDDFFALGVRNRRIIYKFNLGSGVASIISDPLSQRARIHTVHFGRYLRNGWMKVDGQRNKTGSSPGKLAALTTFSPLYMGGYSEHVPEMLPLGARFDNSFQGCIYNVQFRTRYDGKFHTLTNLETPPIAARSVGQCGVSPCSLLTCHNGGTCIDSGSSVYCQCGSEWKGALCSERVSFCDLEHIPPPSCARGSTCVMLPEGYSCQCPLGTSGKFCQEALSISDPFFKANWSSWMAFPLIHIRQRTHIVLQFKTISLEGILFYAAQYVGTHAGDFISLSLSGGFVQLRYNLGDTTIVLQSTNKVDLMGCTWHTVKAGREGNQGYLVLDEQSIIRNTSKGMTSLDISSEIFIGGVSMLNFVSPDAVEEEPIGFSGSIREVIVNGHELELTEKGALRGVNVKDWDGTKCGYKVCKNKGYCQADSHDSFVCLCPAEWTGTYCEQSIYCEGATCQHGSICIPNITSATYSCTCGLGWQGTHCEQRVSTQTIHFVGNSYLKYKDPKYSTRDLTRTHFSFNLSVSSGDGLILWMGLAKSENDDYLAVGLQDGHLKLAINLGERIAVPLVSRNTTLCCNEWKYLSITLDRTIIQAYVEEKKVIFEDIDPFEHYVSMNYGAVYYFGGFEMSRDVGWVTSGLFTTGFVGSIKDVLLYQDTSMMQILEKAEGFNVFQVDD</sequence>
<feature type="disulfide bond" evidence="8">
    <location>
        <begin position="1569"/>
        <end position="1578"/>
    </location>
</feature>
<dbReference type="GO" id="GO:1901222">
    <property type="term" value="P:regulation of non-canonical NF-kappaB signal transduction"/>
    <property type="evidence" value="ECO:0007669"/>
    <property type="project" value="UniProtKB-ARBA"/>
</dbReference>
<dbReference type="FunFam" id="2.10.25.10:FF:000012">
    <property type="entry name" value="Delta-like protein"/>
    <property type="match status" value="1"/>
</dbReference>
<feature type="disulfide bond" evidence="8">
    <location>
        <begin position="1331"/>
        <end position="1340"/>
    </location>
</feature>
<dbReference type="Gene3D" id="2.60.120.200">
    <property type="match status" value="5"/>
</dbReference>
<feature type="domain" description="EGF-like" evidence="10">
    <location>
        <begin position="303"/>
        <end position="339"/>
    </location>
</feature>
<protein>
    <recommendedName>
        <fullName evidence="13">Protein eyes shut homolog</fullName>
    </recommendedName>
</protein>
<dbReference type="GO" id="GO:0060218">
    <property type="term" value="P:hematopoietic stem cell differentiation"/>
    <property type="evidence" value="ECO:0007669"/>
    <property type="project" value="UniProtKB-ARBA"/>
</dbReference>
<evidence type="ECO:0000313" key="12">
    <source>
        <dbReference type="Proteomes" id="UP000606274"/>
    </source>
</evidence>
<feature type="disulfide bond" evidence="8">
    <location>
        <begin position="410"/>
        <end position="419"/>
    </location>
</feature>
<dbReference type="FunFam" id="2.10.25.10:FF:000373">
    <property type="entry name" value="sushi, nidogen and EGF-like domain-containing protein 1"/>
    <property type="match status" value="1"/>
</dbReference>
<dbReference type="GO" id="GO:0043226">
    <property type="term" value="C:organelle"/>
    <property type="evidence" value="ECO:0007669"/>
    <property type="project" value="UniProtKB-ARBA"/>
</dbReference>
<feature type="disulfide bond" evidence="8">
    <location>
        <begin position="562"/>
        <end position="571"/>
    </location>
</feature>
<dbReference type="GO" id="GO:0009653">
    <property type="term" value="P:anatomical structure morphogenesis"/>
    <property type="evidence" value="ECO:0007669"/>
    <property type="project" value="UniProtKB-ARBA"/>
</dbReference>
<dbReference type="GO" id="GO:0030855">
    <property type="term" value="P:epithelial cell differentiation"/>
    <property type="evidence" value="ECO:0007669"/>
    <property type="project" value="UniProtKB-ARBA"/>
</dbReference>
<feature type="domain" description="EGF-like" evidence="10">
    <location>
        <begin position="1305"/>
        <end position="1341"/>
    </location>
</feature>
<dbReference type="FunFam" id="2.60.120.200:FF:000190">
    <property type="entry name" value="Protein eyes shut homolog"/>
    <property type="match status" value="1"/>
</dbReference>
<keyword evidence="12" id="KW-1185">Reference proteome</keyword>
<evidence type="ECO:0000259" key="9">
    <source>
        <dbReference type="PROSITE" id="PS50025"/>
    </source>
</evidence>
<dbReference type="FunFam" id="2.10.25.10:FF:000004">
    <property type="entry name" value="Neurogenic locus notch 1"/>
    <property type="match status" value="1"/>
</dbReference>
<feature type="domain" description="EGF-like" evidence="10">
    <location>
        <begin position="611"/>
        <end position="647"/>
    </location>
</feature>
<feature type="disulfide bond" evidence="8">
    <location>
        <begin position="758"/>
        <end position="767"/>
    </location>
</feature>
<feature type="disulfide bond" evidence="8">
    <location>
        <begin position="1294"/>
        <end position="1303"/>
    </location>
</feature>
<feature type="disulfide bond" evidence="8">
    <location>
        <begin position="1835"/>
        <end position="1844"/>
    </location>
</feature>
<feature type="domain" description="Laminin G" evidence="9">
    <location>
        <begin position="1629"/>
        <end position="1812"/>
    </location>
</feature>
<feature type="domain" description="EGF-like" evidence="10">
    <location>
        <begin position="498"/>
        <end position="534"/>
    </location>
</feature>
<dbReference type="SMART" id="SM00179">
    <property type="entry name" value="EGF_CA"/>
    <property type="match status" value="25"/>
</dbReference>
<dbReference type="PROSITE" id="PS50026">
    <property type="entry name" value="EGF_3"/>
    <property type="match status" value="26"/>
</dbReference>
<feature type="domain" description="EGF-like" evidence="10">
    <location>
        <begin position="574"/>
        <end position="609"/>
    </location>
</feature>